<dbReference type="GO" id="GO:0006402">
    <property type="term" value="P:mRNA catabolic process"/>
    <property type="evidence" value="ECO:0007669"/>
    <property type="project" value="TreeGrafter"/>
</dbReference>
<dbReference type="Gene3D" id="2.30.30.110">
    <property type="match status" value="1"/>
</dbReference>
<gene>
    <name evidence="2" type="ORF">UFOPK3992_00756</name>
</gene>
<proteinExistence type="predicted"/>
<dbReference type="InterPro" id="IPR011067">
    <property type="entry name" value="Plasmid_toxin/cell-grow_inhib"/>
</dbReference>
<dbReference type="SUPFAM" id="SSF50118">
    <property type="entry name" value="Cell growth inhibitor/plasmid maintenance toxic component"/>
    <property type="match status" value="1"/>
</dbReference>
<dbReference type="GO" id="GO:0016075">
    <property type="term" value="P:rRNA catabolic process"/>
    <property type="evidence" value="ECO:0007669"/>
    <property type="project" value="TreeGrafter"/>
</dbReference>
<evidence type="ECO:0000313" key="2">
    <source>
        <dbReference type="EMBL" id="CAB5002870.1"/>
    </source>
</evidence>
<dbReference type="PANTHER" id="PTHR33988:SF2">
    <property type="entry name" value="ENDORIBONUCLEASE MAZF"/>
    <property type="match status" value="1"/>
</dbReference>
<dbReference type="GO" id="GO:0003677">
    <property type="term" value="F:DNA binding"/>
    <property type="evidence" value="ECO:0007669"/>
    <property type="project" value="InterPro"/>
</dbReference>
<dbReference type="EMBL" id="CAFBOZ010000091">
    <property type="protein sequence ID" value="CAB5002870.1"/>
    <property type="molecule type" value="Genomic_DNA"/>
</dbReference>
<dbReference type="PANTHER" id="PTHR33988">
    <property type="entry name" value="ENDORIBONUCLEASE MAZF-RELATED"/>
    <property type="match status" value="1"/>
</dbReference>
<dbReference type="Pfam" id="PF02452">
    <property type="entry name" value="PemK_toxin"/>
    <property type="match status" value="1"/>
</dbReference>
<organism evidence="2">
    <name type="scientific">freshwater metagenome</name>
    <dbReference type="NCBI Taxonomy" id="449393"/>
    <lineage>
        <taxon>unclassified sequences</taxon>
        <taxon>metagenomes</taxon>
        <taxon>ecological metagenomes</taxon>
    </lineage>
</organism>
<evidence type="ECO:0000256" key="1">
    <source>
        <dbReference type="SAM" id="MobiDB-lite"/>
    </source>
</evidence>
<dbReference type="AlphaFoldDB" id="A0A6J7PBC1"/>
<name>A0A6J7PBC1_9ZZZZ</name>
<feature type="region of interest" description="Disordered" evidence="1">
    <location>
        <begin position="1"/>
        <end position="24"/>
    </location>
</feature>
<sequence>MTARGNVHWVDLGEPRGSEPAKRRPALVVQADALNASRLGTVIVAVVTSNTARAALPGNVFLPMAFSGLSRDSAVNLTALATLDKRDLGEHVGTLSGHVMDAVEKELRVVLGLQRPF</sequence>
<accession>A0A6J7PBC1</accession>
<feature type="compositionally biased region" description="Basic and acidic residues" evidence="1">
    <location>
        <begin position="11"/>
        <end position="22"/>
    </location>
</feature>
<reference evidence="2" key="1">
    <citation type="submission" date="2020-05" db="EMBL/GenBank/DDBJ databases">
        <authorList>
            <person name="Chiriac C."/>
            <person name="Salcher M."/>
            <person name="Ghai R."/>
            <person name="Kavagutti S V."/>
        </authorList>
    </citation>
    <scope>NUCLEOTIDE SEQUENCE</scope>
</reference>
<dbReference type="GO" id="GO:0004521">
    <property type="term" value="F:RNA endonuclease activity"/>
    <property type="evidence" value="ECO:0007669"/>
    <property type="project" value="TreeGrafter"/>
</dbReference>
<dbReference type="InterPro" id="IPR003477">
    <property type="entry name" value="PemK-like"/>
</dbReference>
<protein>
    <submittedName>
        <fullName evidence="2">Unannotated protein</fullName>
    </submittedName>
</protein>
<dbReference type="PIRSF" id="PIRSF033490">
    <property type="entry name" value="MazF"/>
    <property type="match status" value="1"/>
</dbReference>